<comment type="similarity">
    <text evidence="1">Belongs to the VPS72/YL1 family.</text>
</comment>
<dbReference type="SMART" id="SM00993">
    <property type="entry name" value="YL1_C"/>
    <property type="match status" value="1"/>
</dbReference>
<feature type="domain" description="Vps72/YL1 C-terminal" evidence="4">
    <location>
        <begin position="310"/>
        <end position="339"/>
    </location>
</feature>
<dbReference type="PANTHER" id="PTHR13275">
    <property type="entry name" value="YL-1 PROTEIN TRANSCRIPTION FACTOR-LIKE 1"/>
    <property type="match status" value="1"/>
</dbReference>
<evidence type="ECO:0000256" key="1">
    <source>
        <dbReference type="ARBA" id="ARBA00006832"/>
    </source>
</evidence>
<dbReference type="Pfam" id="PF08265">
    <property type="entry name" value="YL1_C"/>
    <property type="match status" value="1"/>
</dbReference>
<evidence type="ECO:0000313" key="5">
    <source>
        <dbReference type="Proteomes" id="UP000887574"/>
    </source>
</evidence>
<protein>
    <recommendedName>
        <fullName evidence="2">Vacuolar protein sorting-associated protein 72 homolog</fullName>
    </recommendedName>
</protein>
<reference evidence="6" key="1">
    <citation type="submission" date="2022-11" db="UniProtKB">
        <authorList>
            <consortium name="WormBaseParasite"/>
        </authorList>
    </citation>
    <scope>IDENTIFICATION</scope>
</reference>
<dbReference type="Pfam" id="PF05764">
    <property type="entry name" value="YL1"/>
    <property type="match status" value="1"/>
</dbReference>
<evidence type="ECO:0000313" key="6">
    <source>
        <dbReference type="WBParaSite" id="jg1981"/>
    </source>
</evidence>
<feature type="region of interest" description="Disordered" evidence="3">
    <location>
        <begin position="167"/>
        <end position="214"/>
    </location>
</feature>
<dbReference type="WBParaSite" id="jg1981">
    <property type="protein sequence ID" value="jg1981"/>
    <property type="gene ID" value="jg1981"/>
</dbReference>
<evidence type="ECO:0000256" key="3">
    <source>
        <dbReference type="SAM" id="MobiDB-lite"/>
    </source>
</evidence>
<proteinExistence type="inferred from homology"/>
<dbReference type="InterPro" id="IPR046757">
    <property type="entry name" value="YL1_N"/>
</dbReference>
<sequence>MVAAKLHKLQNSKGFYLLLLIEWAILCLERKKVVEKLISSYNLLSIQHQPSALLYREDHFSQISRKYIFRDRQLALLYRIDEWTVCASHSQSYSLLWTVRKNSMKKSIKEHAKECDRKEIAPVLAELMVSNRARRSTAGNKMAALLSSAAATDDFYDSAYGGFGEDDVDKNFSSPENSDADDVDSDFDMNEDEPEDEPANDAEEDHSKRDGKRNKLLSKNKKWVVARFDKFIVKENSCDSKTQQQRLLEAKKTVEENTESLKRFEEVEVERRRRQMKPAHKKAAAGRGFFSFPQPKQVKVFVRTRHDAHQVCAVTGLQAKYIDPLTDLPYANLDAFRIIRHKYDELLQSLNTEKEAMDEVPMGQT</sequence>
<dbReference type="InterPro" id="IPR013272">
    <property type="entry name" value="Vps72/YL1_C"/>
</dbReference>
<keyword evidence="5" id="KW-1185">Reference proteome</keyword>
<dbReference type="Proteomes" id="UP000887574">
    <property type="component" value="Unplaced"/>
</dbReference>
<organism evidence="5 6">
    <name type="scientific">Ditylenchus dipsaci</name>
    <dbReference type="NCBI Taxonomy" id="166011"/>
    <lineage>
        <taxon>Eukaryota</taxon>
        <taxon>Metazoa</taxon>
        <taxon>Ecdysozoa</taxon>
        <taxon>Nematoda</taxon>
        <taxon>Chromadorea</taxon>
        <taxon>Rhabditida</taxon>
        <taxon>Tylenchina</taxon>
        <taxon>Tylenchomorpha</taxon>
        <taxon>Sphaerularioidea</taxon>
        <taxon>Anguinidae</taxon>
        <taxon>Anguininae</taxon>
        <taxon>Ditylenchus</taxon>
    </lineage>
</organism>
<dbReference type="GO" id="GO:0005634">
    <property type="term" value="C:nucleus"/>
    <property type="evidence" value="ECO:0007669"/>
    <property type="project" value="TreeGrafter"/>
</dbReference>
<accession>A0A915DIG3</accession>
<evidence type="ECO:0000256" key="2">
    <source>
        <dbReference type="ARBA" id="ARBA00020000"/>
    </source>
</evidence>
<dbReference type="AlphaFoldDB" id="A0A915DIG3"/>
<name>A0A915DIG3_9BILA</name>
<feature type="compositionally biased region" description="Acidic residues" evidence="3">
    <location>
        <begin position="178"/>
        <end position="204"/>
    </location>
</feature>
<dbReference type="PANTHER" id="PTHR13275:SF4">
    <property type="entry name" value="VACUOLAR PROTEIN SORTING-ASSOCIATED PROTEIN 72 HOMOLOG"/>
    <property type="match status" value="1"/>
</dbReference>
<evidence type="ECO:0000259" key="4">
    <source>
        <dbReference type="SMART" id="SM00993"/>
    </source>
</evidence>